<evidence type="ECO:0000313" key="4">
    <source>
        <dbReference type="Proteomes" id="UP000189462"/>
    </source>
</evidence>
<dbReference type="EMBL" id="MVBK01000008">
    <property type="protein sequence ID" value="OOG28579.1"/>
    <property type="molecule type" value="Genomic_DNA"/>
</dbReference>
<dbReference type="InterPro" id="IPR003774">
    <property type="entry name" value="AlgH-like"/>
</dbReference>
<evidence type="ECO:0000256" key="2">
    <source>
        <dbReference type="HAMAP-Rule" id="MF_00758"/>
    </source>
</evidence>
<dbReference type="RefSeq" id="WP_077277406.1">
    <property type="nucleotide sequence ID" value="NZ_MVBK01000008.1"/>
</dbReference>
<name>A0A1V3NTX0_9GAMM</name>
<dbReference type="GO" id="GO:0005829">
    <property type="term" value="C:cytosol"/>
    <property type="evidence" value="ECO:0007669"/>
    <property type="project" value="TreeGrafter"/>
</dbReference>
<reference evidence="3 4" key="1">
    <citation type="submission" date="2017-02" db="EMBL/GenBank/DDBJ databases">
        <title>Genomic diversity within the haloalkaliphilic genus Thioalkalivibrio.</title>
        <authorList>
            <person name="Ahn A.-C."/>
            <person name="Meier-Kolthoff J."/>
            <person name="Overmars L."/>
            <person name="Richter M."/>
            <person name="Woyke T."/>
            <person name="Sorokin D.Y."/>
            <person name="Muyzer G."/>
        </authorList>
    </citation>
    <scope>NUCLEOTIDE SEQUENCE [LARGE SCALE GENOMIC DNA]</scope>
    <source>
        <strain evidence="3 4">ALJD</strain>
    </source>
</reference>
<accession>A0A1V3NTX0</accession>
<evidence type="ECO:0000256" key="1">
    <source>
        <dbReference type="ARBA" id="ARBA00009600"/>
    </source>
</evidence>
<evidence type="ECO:0000313" key="3">
    <source>
        <dbReference type="EMBL" id="OOG28579.1"/>
    </source>
</evidence>
<dbReference type="PANTHER" id="PTHR30327">
    <property type="entry name" value="UNCHARACTERIZED PROTEIN YQGE"/>
    <property type="match status" value="1"/>
</dbReference>
<dbReference type="STRING" id="108003.B1C78_01710"/>
<dbReference type="Pfam" id="PF02622">
    <property type="entry name" value="DUF179"/>
    <property type="match status" value="1"/>
</dbReference>
<dbReference type="PANTHER" id="PTHR30327:SF1">
    <property type="entry name" value="UPF0301 PROTEIN YQGE"/>
    <property type="match status" value="1"/>
</dbReference>
<comment type="caution">
    <text evidence="3">The sequence shown here is derived from an EMBL/GenBank/DDBJ whole genome shotgun (WGS) entry which is preliminary data.</text>
</comment>
<keyword evidence="4" id="KW-1185">Reference proteome</keyword>
<organism evidence="3 4">
    <name type="scientific">Thioalkalivibrio denitrificans</name>
    <dbReference type="NCBI Taxonomy" id="108003"/>
    <lineage>
        <taxon>Bacteria</taxon>
        <taxon>Pseudomonadati</taxon>
        <taxon>Pseudomonadota</taxon>
        <taxon>Gammaproteobacteria</taxon>
        <taxon>Chromatiales</taxon>
        <taxon>Ectothiorhodospiraceae</taxon>
        <taxon>Thioalkalivibrio</taxon>
    </lineage>
</organism>
<comment type="similarity">
    <text evidence="1 2">Belongs to the UPF0301 (AlgH) family.</text>
</comment>
<dbReference type="Proteomes" id="UP000189462">
    <property type="component" value="Unassembled WGS sequence"/>
</dbReference>
<proteinExistence type="inferred from homology"/>
<dbReference type="SUPFAM" id="SSF143456">
    <property type="entry name" value="VC0467-like"/>
    <property type="match status" value="1"/>
</dbReference>
<dbReference type="AlphaFoldDB" id="A0A1V3NTX0"/>
<dbReference type="NCBIfam" id="NF001266">
    <property type="entry name" value="PRK00228.1-1"/>
    <property type="match status" value="1"/>
</dbReference>
<dbReference type="HAMAP" id="MF_00758">
    <property type="entry name" value="UPF0301"/>
    <property type="match status" value="1"/>
</dbReference>
<sequence length="186" mass="20012">MTAHSNFTNQFLIAMPGLEDPNFFHSVTYICEHNEQGAMGIVINQPSDLNLRTVLEHMKIEAADGADDTPVYNGGPVQPDRGFVLHPPGGSWSSSVQVSDIVAVTTSRDILEAMARREGPEQFLVALGYAGWGAGQLEQEIAANAWLTTPSDPDILFTLPADRRWQAAATRLGVDLSLISGDAGHA</sequence>
<gene>
    <name evidence="3" type="ORF">B1C78_01710</name>
</gene>
<dbReference type="Gene3D" id="3.40.1740.10">
    <property type="entry name" value="VC0467-like"/>
    <property type="match status" value="1"/>
</dbReference>
<protein>
    <recommendedName>
        <fullName evidence="2">UPF0301 protein B1C78_01710</fullName>
    </recommendedName>
</protein>
<dbReference type="OrthoDB" id="9807486at2"/>